<dbReference type="GO" id="GO:0006281">
    <property type="term" value="P:DNA repair"/>
    <property type="evidence" value="ECO:0007669"/>
    <property type="project" value="TreeGrafter"/>
</dbReference>
<keyword evidence="7" id="KW-1185">Reference proteome</keyword>
<dbReference type="InterPro" id="IPR036412">
    <property type="entry name" value="HAD-like_sf"/>
</dbReference>
<dbReference type="Gene3D" id="1.10.150.240">
    <property type="entry name" value="Putative phosphatase, domain 2"/>
    <property type="match status" value="1"/>
</dbReference>
<dbReference type="Pfam" id="PF00702">
    <property type="entry name" value="Hydrolase"/>
    <property type="match status" value="1"/>
</dbReference>
<dbReference type="Gene3D" id="3.40.50.1000">
    <property type="entry name" value="HAD superfamily/HAD-like"/>
    <property type="match status" value="1"/>
</dbReference>
<dbReference type="EMBL" id="QGDJ01000003">
    <property type="protein sequence ID" value="PWJ20423.1"/>
    <property type="molecule type" value="Genomic_DNA"/>
</dbReference>
<reference evidence="5 7" key="3">
    <citation type="submission" date="2018-03" db="EMBL/GenBank/DDBJ databases">
        <title>Genomic Encyclopedia of Archaeal and Bacterial Type Strains, Phase II (KMG-II): from individual species to whole genera.</title>
        <authorList>
            <person name="Goeker M."/>
        </authorList>
    </citation>
    <scope>NUCLEOTIDE SEQUENCE [LARGE SCALE GENOMIC DNA]</scope>
    <source>
        <strain evidence="5 7">DSM 25227</strain>
    </source>
</reference>
<dbReference type="PRINTS" id="PR00413">
    <property type="entry name" value="HADHALOGNASE"/>
</dbReference>
<dbReference type="PANTHER" id="PTHR43434">
    <property type="entry name" value="PHOSPHOGLYCOLATE PHOSPHATASE"/>
    <property type="match status" value="1"/>
</dbReference>
<dbReference type="Proteomes" id="UP000245839">
    <property type="component" value="Unassembled WGS sequence"/>
</dbReference>
<dbReference type="InterPro" id="IPR006439">
    <property type="entry name" value="HAD-SF_hydro_IA"/>
</dbReference>
<dbReference type="OrthoDB" id="9797743at2"/>
<proteinExistence type="inferred from homology"/>
<dbReference type="CDD" id="cd01427">
    <property type="entry name" value="HAD_like"/>
    <property type="match status" value="1"/>
</dbReference>
<evidence type="ECO:0000313" key="8">
    <source>
        <dbReference type="Proteomes" id="UP000251571"/>
    </source>
</evidence>
<sequence>MTPPPIRAVLFDKDGTFTDFRATWETWMVSAIRELADETGGDADHYAGIVGIDLASGRIRPDGRFVTATNAETAAHLSDALGWPLPRVEAWWRARVHHVAQVVVTPLDPYLAGLRARGLALGVLTNADAAEARKHLGELGALPHLDRVIACDDGYGAKPDPGGALAFAEGLGLSPREIVLVGDGMTDLRAAAGAGMRAVAVTTGTLDRAALAPHAETVLDDIRALPAWLDAQTQAA</sequence>
<dbReference type="InterPro" id="IPR050155">
    <property type="entry name" value="HAD-like_hydrolase_sf"/>
</dbReference>
<dbReference type="Proteomes" id="UP000251571">
    <property type="component" value="Unassembled WGS sequence"/>
</dbReference>
<evidence type="ECO:0000256" key="2">
    <source>
        <dbReference type="ARBA" id="ARBA00004818"/>
    </source>
</evidence>
<evidence type="ECO:0000256" key="3">
    <source>
        <dbReference type="ARBA" id="ARBA00006171"/>
    </source>
</evidence>
<dbReference type="PANTHER" id="PTHR43434:SF1">
    <property type="entry name" value="PHOSPHOGLYCOLATE PHOSPHATASE"/>
    <property type="match status" value="1"/>
</dbReference>
<name>A0A2Y9C764_9RHOB</name>
<dbReference type="GO" id="GO:0005829">
    <property type="term" value="C:cytosol"/>
    <property type="evidence" value="ECO:0007669"/>
    <property type="project" value="TreeGrafter"/>
</dbReference>
<evidence type="ECO:0000313" key="7">
    <source>
        <dbReference type="Proteomes" id="UP000245839"/>
    </source>
</evidence>
<evidence type="ECO:0000256" key="4">
    <source>
        <dbReference type="ARBA" id="ARBA00013078"/>
    </source>
</evidence>
<reference evidence="6" key="1">
    <citation type="submission" date="2016-10" db="EMBL/GenBank/DDBJ databases">
        <authorList>
            <person name="Cai Z."/>
        </authorList>
    </citation>
    <scope>NUCLEOTIDE SEQUENCE [LARGE SCALE GENOMIC DNA]</scope>
    <source>
        <strain evidence="6">DSM 25227</strain>
    </source>
</reference>
<comment type="catalytic activity">
    <reaction evidence="1">
        <text>2-phosphoglycolate + H2O = glycolate + phosphate</text>
        <dbReference type="Rhea" id="RHEA:14369"/>
        <dbReference type="ChEBI" id="CHEBI:15377"/>
        <dbReference type="ChEBI" id="CHEBI:29805"/>
        <dbReference type="ChEBI" id="CHEBI:43474"/>
        <dbReference type="ChEBI" id="CHEBI:58033"/>
        <dbReference type="EC" id="3.1.3.18"/>
    </reaction>
</comment>
<evidence type="ECO:0000313" key="6">
    <source>
        <dbReference type="EMBL" id="SSA44503.1"/>
    </source>
</evidence>
<accession>A0A2Y9C764</accession>
<dbReference type="SFLD" id="SFLDG01129">
    <property type="entry name" value="C1.5:_HAD__Beta-PGM__Phosphata"/>
    <property type="match status" value="1"/>
</dbReference>
<dbReference type="EMBL" id="UETC01000003">
    <property type="protein sequence ID" value="SSA44503.1"/>
    <property type="molecule type" value="Genomic_DNA"/>
</dbReference>
<organism evidence="6 8">
    <name type="scientific">Jannaschia seohaensis</name>
    <dbReference type="NCBI Taxonomy" id="475081"/>
    <lineage>
        <taxon>Bacteria</taxon>
        <taxon>Pseudomonadati</taxon>
        <taxon>Pseudomonadota</taxon>
        <taxon>Alphaproteobacteria</taxon>
        <taxon>Rhodobacterales</taxon>
        <taxon>Roseobacteraceae</taxon>
        <taxon>Jannaschia</taxon>
    </lineage>
</organism>
<dbReference type="AlphaFoldDB" id="A0A2Y9C764"/>
<dbReference type="RefSeq" id="WP_109564011.1">
    <property type="nucleotide sequence ID" value="NZ_QGDJ01000003.1"/>
</dbReference>
<evidence type="ECO:0000256" key="1">
    <source>
        <dbReference type="ARBA" id="ARBA00000830"/>
    </source>
</evidence>
<evidence type="ECO:0000313" key="5">
    <source>
        <dbReference type="EMBL" id="PWJ20423.1"/>
    </source>
</evidence>
<dbReference type="EC" id="3.1.3.18" evidence="4"/>
<dbReference type="NCBIfam" id="TIGR01549">
    <property type="entry name" value="HAD-SF-IA-v1"/>
    <property type="match status" value="1"/>
</dbReference>
<reference evidence="8" key="2">
    <citation type="submission" date="2016-10" db="EMBL/GenBank/DDBJ databases">
        <authorList>
            <person name="Varghese N."/>
            <person name="Submissions S."/>
        </authorList>
    </citation>
    <scope>NUCLEOTIDE SEQUENCE [LARGE SCALE GENOMIC DNA]</scope>
    <source>
        <strain evidence="8">DSM 25227</strain>
    </source>
</reference>
<gene>
    <name evidence="5" type="ORF">BCF38_103240</name>
    <name evidence="6" type="ORF">SAMN05421539_103240</name>
</gene>
<comment type="similarity">
    <text evidence="3">Belongs to the HAD-like hydrolase superfamily. CbbY/CbbZ/Gph/YieH family.</text>
</comment>
<comment type="pathway">
    <text evidence="2">Organic acid metabolism; glycolate biosynthesis; glycolate from 2-phosphoglycolate: step 1/1.</text>
</comment>
<dbReference type="InterPro" id="IPR023214">
    <property type="entry name" value="HAD_sf"/>
</dbReference>
<protein>
    <recommendedName>
        <fullName evidence="4">phosphoglycolate phosphatase</fullName>
        <ecNumber evidence="4">3.1.3.18</ecNumber>
    </recommendedName>
</protein>
<dbReference type="InterPro" id="IPR023198">
    <property type="entry name" value="PGP-like_dom2"/>
</dbReference>
<dbReference type="SFLD" id="SFLDS00003">
    <property type="entry name" value="Haloacid_Dehalogenase"/>
    <property type="match status" value="1"/>
</dbReference>
<dbReference type="SUPFAM" id="SSF56784">
    <property type="entry name" value="HAD-like"/>
    <property type="match status" value="1"/>
</dbReference>
<dbReference type="GO" id="GO:0008967">
    <property type="term" value="F:phosphoglycolate phosphatase activity"/>
    <property type="evidence" value="ECO:0007669"/>
    <property type="project" value="UniProtKB-EC"/>
</dbReference>